<dbReference type="GeneID" id="37224525"/>
<evidence type="ECO:0000313" key="6">
    <source>
        <dbReference type="Proteomes" id="UP000249402"/>
    </source>
</evidence>
<keyword evidence="1" id="KW-0521">NADP</keyword>
<sequence length="421" mass="46943">MSEMVYQGHDQLRSQPSTTSVKRSILPILLSLLPIINSIKMSAPQSPLFRHRQLAPAASVRVSPLCLGTMTFGGAQQDRYGDCSREDAFAMLDHFVSQGGNFIDTASGYQAGQSEILLGEWIAARDNRDEIVLATKYTTPYMLHHKDKIQSNYGGTGAKSMKVSVEHSLRKLQTTYIDLLYVHWWDYTTSIPELMHALDDLVKSGKVVYLGISDTPAWVVSKANQYARDHGLRQFSVYQGQWNAAMRDFEREIIPMCRDEGMALCPYGVLNQGRFQTEAVFKERETNNPGRKFIPTSEHDKKVSRALEAIAKEKGVDLLHVALAYVRYKAPYVFPIVGGRTVEHLKGSIEGLKVVLTDAEVAQVEEAYSFDYGFPNVFLSGSMFDGGISRMANGPGDVWLTKNMGTFDWVAAPSPIKPAEN</sequence>
<dbReference type="OrthoDB" id="48988at2759"/>
<evidence type="ECO:0000256" key="3">
    <source>
        <dbReference type="ARBA" id="ARBA00038157"/>
    </source>
</evidence>
<feature type="domain" description="NADP-dependent oxidoreductase" evidence="4">
    <location>
        <begin position="64"/>
        <end position="368"/>
    </location>
</feature>
<gene>
    <name evidence="5" type="ORF">BO80DRAFT_426042</name>
</gene>
<accession>A0A395GXZ6</accession>
<dbReference type="Gene3D" id="3.20.20.100">
    <property type="entry name" value="NADP-dependent oxidoreductase domain"/>
    <property type="match status" value="1"/>
</dbReference>
<dbReference type="EMBL" id="KZ824443">
    <property type="protein sequence ID" value="RAK99954.1"/>
    <property type="molecule type" value="Genomic_DNA"/>
</dbReference>
<keyword evidence="2" id="KW-0560">Oxidoreductase</keyword>
<dbReference type="InterPro" id="IPR023210">
    <property type="entry name" value="NADP_OxRdtase_dom"/>
</dbReference>
<evidence type="ECO:0000256" key="2">
    <source>
        <dbReference type="ARBA" id="ARBA00023002"/>
    </source>
</evidence>
<protein>
    <submittedName>
        <fullName evidence="5">Aldo/keto reductase</fullName>
    </submittedName>
</protein>
<dbReference type="PANTHER" id="PTHR43364">
    <property type="entry name" value="NADH-SPECIFIC METHYLGLYOXAL REDUCTASE-RELATED"/>
    <property type="match status" value="1"/>
</dbReference>
<evidence type="ECO:0000256" key="1">
    <source>
        <dbReference type="ARBA" id="ARBA00022857"/>
    </source>
</evidence>
<dbReference type="CDD" id="cd19146">
    <property type="entry name" value="AKR_AKR9A1-2"/>
    <property type="match status" value="1"/>
</dbReference>
<comment type="similarity">
    <text evidence="3">Belongs to the aldo/keto reductase family. Aldo/keto reductase 2 subfamily.</text>
</comment>
<dbReference type="SUPFAM" id="SSF51430">
    <property type="entry name" value="NAD(P)-linked oxidoreductase"/>
    <property type="match status" value="1"/>
</dbReference>
<dbReference type="AlphaFoldDB" id="A0A395GXZ6"/>
<dbReference type="InterPro" id="IPR050523">
    <property type="entry name" value="AKR_Detox_Biosynth"/>
</dbReference>
<dbReference type="PANTHER" id="PTHR43364:SF7">
    <property type="entry name" value="NADP-DEPENDENT OXIDOREDUCTASE DOMAIN-CONTAINING PROTEIN-RELATED"/>
    <property type="match status" value="1"/>
</dbReference>
<dbReference type="Pfam" id="PF00248">
    <property type="entry name" value="Aldo_ket_red"/>
    <property type="match status" value="1"/>
</dbReference>
<dbReference type="VEuPathDB" id="FungiDB:BO80DRAFT_426042"/>
<name>A0A395GXZ6_9EURO</name>
<dbReference type="STRING" id="1448316.A0A395GXZ6"/>
<evidence type="ECO:0000259" key="4">
    <source>
        <dbReference type="Pfam" id="PF00248"/>
    </source>
</evidence>
<dbReference type="RefSeq" id="XP_025574282.1">
    <property type="nucleotide sequence ID" value="XM_025719660.1"/>
</dbReference>
<evidence type="ECO:0000313" key="5">
    <source>
        <dbReference type="EMBL" id="RAK99954.1"/>
    </source>
</evidence>
<dbReference type="GO" id="GO:0016491">
    <property type="term" value="F:oxidoreductase activity"/>
    <property type="evidence" value="ECO:0007669"/>
    <property type="project" value="UniProtKB-KW"/>
</dbReference>
<dbReference type="Proteomes" id="UP000249402">
    <property type="component" value="Unassembled WGS sequence"/>
</dbReference>
<proteinExistence type="inferred from homology"/>
<reference evidence="5 6" key="1">
    <citation type="submission" date="2018-02" db="EMBL/GenBank/DDBJ databases">
        <title>The genomes of Aspergillus section Nigri reveals drivers in fungal speciation.</title>
        <authorList>
            <consortium name="DOE Joint Genome Institute"/>
            <person name="Vesth T.C."/>
            <person name="Nybo J."/>
            <person name="Theobald S."/>
            <person name="Brandl J."/>
            <person name="Frisvad J.C."/>
            <person name="Nielsen K.F."/>
            <person name="Lyhne E.K."/>
            <person name="Kogle M.E."/>
            <person name="Kuo A."/>
            <person name="Riley R."/>
            <person name="Clum A."/>
            <person name="Nolan M."/>
            <person name="Lipzen A."/>
            <person name="Salamov A."/>
            <person name="Henrissat B."/>
            <person name="Wiebenga A."/>
            <person name="De vries R.P."/>
            <person name="Grigoriev I.V."/>
            <person name="Mortensen U.H."/>
            <person name="Andersen M.R."/>
            <person name="Baker S.E."/>
        </authorList>
    </citation>
    <scope>NUCLEOTIDE SEQUENCE [LARGE SCALE GENOMIC DNA]</scope>
    <source>
        <strain evidence="5 6">CBS 121593</strain>
    </source>
</reference>
<dbReference type="InterPro" id="IPR036812">
    <property type="entry name" value="NAD(P)_OxRdtase_dom_sf"/>
</dbReference>
<organism evidence="5 6">
    <name type="scientific">Aspergillus ibericus CBS 121593</name>
    <dbReference type="NCBI Taxonomy" id="1448316"/>
    <lineage>
        <taxon>Eukaryota</taxon>
        <taxon>Fungi</taxon>
        <taxon>Dikarya</taxon>
        <taxon>Ascomycota</taxon>
        <taxon>Pezizomycotina</taxon>
        <taxon>Eurotiomycetes</taxon>
        <taxon>Eurotiomycetidae</taxon>
        <taxon>Eurotiales</taxon>
        <taxon>Aspergillaceae</taxon>
        <taxon>Aspergillus</taxon>
        <taxon>Aspergillus subgen. Circumdati</taxon>
    </lineage>
</organism>
<keyword evidence="6" id="KW-1185">Reference proteome</keyword>